<dbReference type="AlphaFoldDB" id="A0AA38WQP8"/>
<organism evidence="1 2">
    <name type="scientific">Centaurea solstitialis</name>
    <name type="common">yellow star-thistle</name>
    <dbReference type="NCBI Taxonomy" id="347529"/>
    <lineage>
        <taxon>Eukaryota</taxon>
        <taxon>Viridiplantae</taxon>
        <taxon>Streptophyta</taxon>
        <taxon>Embryophyta</taxon>
        <taxon>Tracheophyta</taxon>
        <taxon>Spermatophyta</taxon>
        <taxon>Magnoliopsida</taxon>
        <taxon>eudicotyledons</taxon>
        <taxon>Gunneridae</taxon>
        <taxon>Pentapetalae</taxon>
        <taxon>asterids</taxon>
        <taxon>campanulids</taxon>
        <taxon>Asterales</taxon>
        <taxon>Asteraceae</taxon>
        <taxon>Carduoideae</taxon>
        <taxon>Cardueae</taxon>
        <taxon>Centaureinae</taxon>
        <taxon>Centaurea</taxon>
    </lineage>
</organism>
<dbReference type="EMBL" id="JARYMX010000002">
    <property type="protein sequence ID" value="KAJ9561965.1"/>
    <property type="molecule type" value="Genomic_DNA"/>
</dbReference>
<gene>
    <name evidence="1" type="ORF">OSB04_007125</name>
</gene>
<accession>A0AA38WQP8</accession>
<evidence type="ECO:0000313" key="1">
    <source>
        <dbReference type="EMBL" id="KAJ9561965.1"/>
    </source>
</evidence>
<proteinExistence type="predicted"/>
<protein>
    <submittedName>
        <fullName evidence="1">Uncharacterized protein</fullName>
    </submittedName>
</protein>
<dbReference type="Proteomes" id="UP001172457">
    <property type="component" value="Chromosome 2"/>
</dbReference>
<name>A0AA38WQP8_9ASTR</name>
<evidence type="ECO:0000313" key="2">
    <source>
        <dbReference type="Proteomes" id="UP001172457"/>
    </source>
</evidence>
<comment type="caution">
    <text evidence="1">The sequence shown here is derived from an EMBL/GenBank/DDBJ whole genome shotgun (WGS) entry which is preliminary data.</text>
</comment>
<keyword evidence="2" id="KW-1185">Reference proteome</keyword>
<sequence>MSDESRSTTSNSYPENEELNQWVIFHYGEPHASFSNSPQLEALNADDDLTFTPTTNNRVELSSWISVVPLNQVSLSITTNIEPFFNIEDLLVGNA</sequence>
<reference evidence="1" key="1">
    <citation type="submission" date="2023-03" db="EMBL/GenBank/DDBJ databases">
        <title>Chromosome-scale reference genome and RAD-based genetic map of yellow starthistle (Centaurea solstitialis) reveal putative structural variation and QTLs associated with invader traits.</title>
        <authorList>
            <person name="Reatini B."/>
            <person name="Cang F.A."/>
            <person name="Jiang Q."/>
            <person name="Mckibben M.T.W."/>
            <person name="Barker M.S."/>
            <person name="Rieseberg L.H."/>
            <person name="Dlugosch K.M."/>
        </authorList>
    </citation>
    <scope>NUCLEOTIDE SEQUENCE</scope>
    <source>
        <strain evidence="1">CAN-66</strain>
        <tissue evidence="1">Leaf</tissue>
    </source>
</reference>